<comment type="caution">
    <text evidence="2">The sequence shown here is derived from an EMBL/GenBank/DDBJ whole genome shotgun (WGS) entry which is preliminary data.</text>
</comment>
<sequence>LVAMRFAPVKNIVGSLDAPCNSKSPGPAVRPSPSQTPDGKRERDNLP</sequence>
<protein>
    <submittedName>
        <fullName evidence="2">Uncharacterized protein</fullName>
    </submittedName>
</protein>
<dbReference type="EMBL" id="BARS01058719">
    <property type="protein sequence ID" value="GAG50610.1"/>
    <property type="molecule type" value="Genomic_DNA"/>
</dbReference>
<organism evidence="2">
    <name type="scientific">marine sediment metagenome</name>
    <dbReference type="NCBI Taxonomy" id="412755"/>
    <lineage>
        <taxon>unclassified sequences</taxon>
        <taxon>metagenomes</taxon>
        <taxon>ecological metagenomes</taxon>
    </lineage>
</organism>
<gene>
    <name evidence="2" type="ORF">S01H1_85471</name>
</gene>
<evidence type="ECO:0000313" key="2">
    <source>
        <dbReference type="EMBL" id="GAG50610.1"/>
    </source>
</evidence>
<feature type="compositionally biased region" description="Basic and acidic residues" evidence="1">
    <location>
        <begin position="38"/>
        <end position="47"/>
    </location>
</feature>
<feature type="non-terminal residue" evidence="2">
    <location>
        <position position="1"/>
    </location>
</feature>
<accession>X0Y4D0</accession>
<proteinExistence type="predicted"/>
<dbReference type="AlphaFoldDB" id="X0Y4D0"/>
<reference evidence="2" key="1">
    <citation type="journal article" date="2014" name="Front. Microbiol.">
        <title>High frequency of phylogenetically diverse reductive dehalogenase-homologous genes in deep subseafloor sedimentary metagenomes.</title>
        <authorList>
            <person name="Kawai M."/>
            <person name="Futagami T."/>
            <person name="Toyoda A."/>
            <person name="Takaki Y."/>
            <person name="Nishi S."/>
            <person name="Hori S."/>
            <person name="Arai W."/>
            <person name="Tsubouchi T."/>
            <person name="Morono Y."/>
            <person name="Uchiyama I."/>
            <person name="Ito T."/>
            <person name="Fujiyama A."/>
            <person name="Inagaki F."/>
            <person name="Takami H."/>
        </authorList>
    </citation>
    <scope>NUCLEOTIDE SEQUENCE</scope>
    <source>
        <strain evidence="2">Expedition CK06-06</strain>
    </source>
</reference>
<evidence type="ECO:0000256" key="1">
    <source>
        <dbReference type="SAM" id="MobiDB-lite"/>
    </source>
</evidence>
<feature type="region of interest" description="Disordered" evidence="1">
    <location>
        <begin position="14"/>
        <end position="47"/>
    </location>
</feature>
<name>X0Y4D0_9ZZZZ</name>